<protein>
    <submittedName>
        <fullName evidence="2">Uncharacterized protein</fullName>
    </submittedName>
</protein>
<reference evidence="2 3" key="1">
    <citation type="journal article" date="2016" name="Genome Biol. Evol.">
        <title>Gene Family Evolution Reflects Adaptation to Soil Environmental Stressors in the Genome of the Collembolan Orchesella cincta.</title>
        <authorList>
            <person name="Faddeeva-Vakhrusheva A."/>
            <person name="Derks M.F."/>
            <person name="Anvar S.Y."/>
            <person name="Agamennone V."/>
            <person name="Suring W."/>
            <person name="Smit S."/>
            <person name="van Straalen N.M."/>
            <person name="Roelofs D."/>
        </authorList>
    </citation>
    <scope>NUCLEOTIDE SEQUENCE [LARGE SCALE GENOMIC DNA]</scope>
    <source>
        <tissue evidence="2">Mixed pool</tissue>
    </source>
</reference>
<name>A0A1D2M852_ORCCI</name>
<evidence type="ECO:0000313" key="2">
    <source>
        <dbReference type="EMBL" id="ODM89119.1"/>
    </source>
</evidence>
<feature type="compositionally biased region" description="Basic and acidic residues" evidence="1">
    <location>
        <begin position="234"/>
        <end position="277"/>
    </location>
</feature>
<feature type="compositionally biased region" description="Low complexity" evidence="1">
    <location>
        <begin position="418"/>
        <end position="429"/>
    </location>
</feature>
<dbReference type="AlphaFoldDB" id="A0A1D2M852"/>
<organism evidence="2 3">
    <name type="scientific">Orchesella cincta</name>
    <name type="common">Springtail</name>
    <name type="synonym">Podura cincta</name>
    <dbReference type="NCBI Taxonomy" id="48709"/>
    <lineage>
        <taxon>Eukaryota</taxon>
        <taxon>Metazoa</taxon>
        <taxon>Ecdysozoa</taxon>
        <taxon>Arthropoda</taxon>
        <taxon>Hexapoda</taxon>
        <taxon>Collembola</taxon>
        <taxon>Entomobryomorpha</taxon>
        <taxon>Entomobryoidea</taxon>
        <taxon>Orchesellidae</taxon>
        <taxon>Orchesellinae</taxon>
        <taxon>Orchesella</taxon>
    </lineage>
</organism>
<feature type="compositionally biased region" description="Low complexity" evidence="1">
    <location>
        <begin position="532"/>
        <end position="541"/>
    </location>
</feature>
<evidence type="ECO:0000256" key="1">
    <source>
        <dbReference type="SAM" id="MobiDB-lite"/>
    </source>
</evidence>
<comment type="caution">
    <text evidence="2">The sequence shown here is derived from an EMBL/GenBank/DDBJ whole genome shotgun (WGS) entry which is preliminary data.</text>
</comment>
<feature type="region of interest" description="Disordered" evidence="1">
    <location>
        <begin position="342"/>
        <end position="379"/>
    </location>
</feature>
<feature type="region of interest" description="Disordered" evidence="1">
    <location>
        <begin position="192"/>
        <end position="281"/>
    </location>
</feature>
<gene>
    <name evidence="2" type="ORF">Ocin01_17565</name>
</gene>
<keyword evidence="3" id="KW-1185">Reference proteome</keyword>
<feature type="compositionally biased region" description="Basic and acidic residues" evidence="1">
    <location>
        <begin position="192"/>
        <end position="222"/>
    </location>
</feature>
<dbReference type="EMBL" id="LJIJ01002896">
    <property type="protein sequence ID" value="ODM89119.1"/>
    <property type="molecule type" value="Genomic_DNA"/>
</dbReference>
<dbReference type="Proteomes" id="UP000094527">
    <property type="component" value="Unassembled WGS sequence"/>
</dbReference>
<evidence type="ECO:0000313" key="3">
    <source>
        <dbReference type="Proteomes" id="UP000094527"/>
    </source>
</evidence>
<sequence>MSSLEIQIMMVGTKVESHSGKLKRCCFPLQLNPTEYPSENTTLRVLKWSNTEQIEVEPPNALNPPRERFLSSRRIGSPVRIRSTLLLSYSSLISELYEQDASTIYLDFADEETLTQVVQLLHGFTVVFKHMDRVQMIKDVFHNLAIPFSQDSFHVFPYETLTRESELDITVEYETVGDDDTQISGEIRFPLEVHDQDNGKHENEETHGTENESTVRLKHGEPEEIEPTSMDSPAESRAEDSQEPSDERHDPETNKSEEPPATKKPELSESRVTRDDEPAQSMIITSMSVLSRAEYMSQGQSPTIYNDSEFRAMLSEGKIKFNPLEHQLITQRYSTGMPVLVREKSPVPNSGLSSLPVLEKQAPNTKFPRPNNPRKRMRKYEKMELYVGSKVGKEKALSEMVPFVHFYVEDDVDASGAQSSTNGSNQTQQHITNAGAASTGPDHGSSVAPPQNNVDTHGPEDPELTSQRPKKRKRLTPKTAQTTTELPPCQKTSTDRLIEATATGISGQPPNPSQPRSEATKLRTKKQKRLTDATTVASTTTQKSRIHPSNEPELALAQPEIQFKQTEREVPKKTPKRPPTKEPTPPVSSTADTPIWKPQHHD</sequence>
<proteinExistence type="predicted"/>
<feature type="region of interest" description="Disordered" evidence="1">
    <location>
        <begin position="414"/>
        <end position="602"/>
    </location>
</feature>
<accession>A0A1D2M852</accession>